<evidence type="ECO:0000256" key="4">
    <source>
        <dbReference type="ARBA" id="ARBA00022679"/>
    </source>
</evidence>
<dbReference type="CDD" id="cd20341">
    <property type="entry name" value="BRcat_RBR_RNF14"/>
    <property type="match status" value="1"/>
</dbReference>
<evidence type="ECO:0000256" key="10">
    <source>
        <dbReference type="ARBA" id="ARBA00044508"/>
    </source>
</evidence>
<keyword evidence="9" id="KW-0862">Zinc</keyword>
<dbReference type="SMART" id="SM00647">
    <property type="entry name" value="IBR"/>
    <property type="match status" value="2"/>
</dbReference>
<keyword evidence="7 11" id="KW-0863">Zinc-finger</keyword>
<dbReference type="SMART" id="SM00591">
    <property type="entry name" value="RWD"/>
    <property type="match status" value="1"/>
</dbReference>
<dbReference type="InterPro" id="IPR017907">
    <property type="entry name" value="Znf_RING_CS"/>
</dbReference>
<keyword evidence="4" id="KW-0808">Transferase</keyword>
<comment type="similarity">
    <text evidence="10">Belongs to the RBR family. RNF14 subfamily.</text>
</comment>
<dbReference type="OrthoDB" id="1431934at2759"/>
<dbReference type="Gene3D" id="3.30.40.10">
    <property type="entry name" value="Zinc/RING finger domain, C3HC4 (zinc finger)"/>
    <property type="match status" value="1"/>
</dbReference>
<evidence type="ECO:0000256" key="1">
    <source>
        <dbReference type="ARBA" id="ARBA00001798"/>
    </source>
</evidence>
<dbReference type="Gene3D" id="1.20.120.1750">
    <property type="match status" value="1"/>
</dbReference>
<dbReference type="GO" id="GO:0008270">
    <property type="term" value="F:zinc ion binding"/>
    <property type="evidence" value="ECO:0007669"/>
    <property type="project" value="UniProtKB-KW"/>
</dbReference>
<dbReference type="Pfam" id="PF22191">
    <property type="entry name" value="IBR_1"/>
    <property type="match status" value="1"/>
</dbReference>
<dbReference type="CDD" id="cd20354">
    <property type="entry name" value="Rcat_RBR_RNF14"/>
    <property type="match status" value="1"/>
</dbReference>
<dbReference type="CDD" id="cd16628">
    <property type="entry name" value="RING-HC_RBR_RNF14"/>
    <property type="match status" value="1"/>
</dbReference>
<dbReference type="InterPro" id="IPR013083">
    <property type="entry name" value="Znf_RING/FYVE/PHD"/>
</dbReference>
<dbReference type="InterPro" id="IPR001841">
    <property type="entry name" value="Znf_RING"/>
</dbReference>
<evidence type="ECO:0000259" key="13">
    <source>
        <dbReference type="PROSITE" id="PS50089"/>
    </source>
</evidence>
<evidence type="ECO:0000313" key="16">
    <source>
        <dbReference type="Proteomes" id="UP000694845"/>
    </source>
</evidence>
<evidence type="ECO:0000256" key="12">
    <source>
        <dbReference type="SAM" id="MobiDB-lite"/>
    </source>
</evidence>
<dbReference type="PROSITE" id="PS50908">
    <property type="entry name" value="RWD"/>
    <property type="match status" value="1"/>
</dbReference>
<dbReference type="Pfam" id="PF05773">
    <property type="entry name" value="RWD"/>
    <property type="match status" value="1"/>
</dbReference>
<evidence type="ECO:0000256" key="3">
    <source>
        <dbReference type="ARBA" id="ARBA00012251"/>
    </source>
</evidence>
<gene>
    <name evidence="17" type="primary">LOC110983814</name>
</gene>
<dbReference type="InterPro" id="IPR002867">
    <property type="entry name" value="IBR_dom"/>
</dbReference>
<evidence type="ECO:0000256" key="9">
    <source>
        <dbReference type="ARBA" id="ARBA00022833"/>
    </source>
</evidence>
<dbReference type="InterPro" id="IPR006575">
    <property type="entry name" value="RWD_dom"/>
</dbReference>
<reference evidence="17" key="1">
    <citation type="submission" date="2025-08" db="UniProtKB">
        <authorList>
            <consortium name="RefSeq"/>
        </authorList>
    </citation>
    <scope>IDENTIFICATION</scope>
</reference>
<dbReference type="Gene3D" id="3.10.110.10">
    <property type="entry name" value="Ubiquitin Conjugating Enzyme"/>
    <property type="match status" value="1"/>
</dbReference>
<evidence type="ECO:0000259" key="15">
    <source>
        <dbReference type="PROSITE" id="PS51873"/>
    </source>
</evidence>
<dbReference type="InterPro" id="IPR031127">
    <property type="entry name" value="E3_UB_ligase_RBR"/>
</dbReference>
<evidence type="ECO:0000256" key="7">
    <source>
        <dbReference type="ARBA" id="ARBA00022771"/>
    </source>
</evidence>
<dbReference type="PROSITE" id="PS51873">
    <property type="entry name" value="TRIAD"/>
    <property type="match status" value="1"/>
</dbReference>
<dbReference type="InterPro" id="IPR016135">
    <property type="entry name" value="UBQ-conjugating_enzyme/RWD"/>
</dbReference>
<evidence type="ECO:0000256" key="6">
    <source>
        <dbReference type="ARBA" id="ARBA00022737"/>
    </source>
</evidence>
<dbReference type="GO" id="GO:0061630">
    <property type="term" value="F:ubiquitin protein ligase activity"/>
    <property type="evidence" value="ECO:0007669"/>
    <property type="project" value="UniProtKB-EC"/>
</dbReference>
<dbReference type="PANTHER" id="PTHR11685">
    <property type="entry name" value="RBR FAMILY RING FINGER AND IBR DOMAIN-CONTAINING"/>
    <property type="match status" value="1"/>
</dbReference>
<comment type="pathway">
    <text evidence="2">Protein modification; protein ubiquitination.</text>
</comment>
<keyword evidence="6" id="KW-0677">Repeat</keyword>
<keyword evidence="5" id="KW-0479">Metal-binding</keyword>
<dbReference type="GO" id="GO:0016567">
    <property type="term" value="P:protein ubiquitination"/>
    <property type="evidence" value="ECO:0007669"/>
    <property type="project" value="InterPro"/>
</dbReference>
<feature type="domain" description="RING-type" evidence="13">
    <location>
        <begin position="246"/>
        <end position="292"/>
    </location>
</feature>
<dbReference type="RefSeq" id="XP_022099072.1">
    <property type="nucleotide sequence ID" value="XM_022243380.1"/>
</dbReference>
<dbReference type="FunFam" id="3.30.40.10:FF:000186">
    <property type="entry name" value="RBR-type E3 ubiquitin transferase"/>
    <property type="match status" value="1"/>
</dbReference>
<keyword evidence="16" id="KW-1185">Reference proteome</keyword>
<evidence type="ECO:0000259" key="14">
    <source>
        <dbReference type="PROSITE" id="PS50908"/>
    </source>
</evidence>
<feature type="domain" description="RING-type" evidence="15">
    <location>
        <begin position="242"/>
        <end position="483"/>
    </location>
</feature>
<dbReference type="EC" id="2.3.2.31" evidence="3"/>
<comment type="catalytic activity">
    <reaction evidence="1">
        <text>[E2 ubiquitin-conjugating enzyme]-S-ubiquitinyl-L-cysteine + [acceptor protein]-L-lysine = [E2 ubiquitin-conjugating enzyme]-L-cysteine + [acceptor protein]-N(6)-ubiquitinyl-L-lysine.</text>
        <dbReference type="EC" id="2.3.2.31"/>
    </reaction>
</comment>
<dbReference type="SUPFAM" id="SSF57850">
    <property type="entry name" value="RING/U-box"/>
    <property type="match status" value="3"/>
</dbReference>
<evidence type="ECO:0000256" key="8">
    <source>
        <dbReference type="ARBA" id="ARBA00022786"/>
    </source>
</evidence>
<dbReference type="PROSITE" id="PS00518">
    <property type="entry name" value="ZF_RING_1"/>
    <property type="match status" value="1"/>
</dbReference>
<name>A0A8B7Z272_ACAPL</name>
<organism evidence="16 17">
    <name type="scientific">Acanthaster planci</name>
    <name type="common">Crown-of-thorns starfish</name>
    <dbReference type="NCBI Taxonomy" id="133434"/>
    <lineage>
        <taxon>Eukaryota</taxon>
        <taxon>Metazoa</taxon>
        <taxon>Echinodermata</taxon>
        <taxon>Eleutherozoa</taxon>
        <taxon>Asterozoa</taxon>
        <taxon>Asteroidea</taxon>
        <taxon>Valvatacea</taxon>
        <taxon>Valvatida</taxon>
        <taxon>Acanthasteridae</taxon>
        <taxon>Acanthaster</taxon>
    </lineage>
</organism>
<dbReference type="OMA" id="PRSWCQG"/>
<dbReference type="InterPro" id="IPR047548">
    <property type="entry name" value="Rcat_RBR_RNF14"/>
</dbReference>
<dbReference type="InterPro" id="IPR031128">
    <property type="entry name" value="RNF14_RING-HC_Zfn"/>
</dbReference>
<dbReference type="AlphaFoldDB" id="A0A8B7Z272"/>
<dbReference type="Proteomes" id="UP000694845">
    <property type="component" value="Unplaced"/>
</dbReference>
<evidence type="ECO:0000256" key="5">
    <source>
        <dbReference type="ARBA" id="ARBA00022723"/>
    </source>
</evidence>
<dbReference type="InterPro" id="IPR044066">
    <property type="entry name" value="TRIAD_supradom"/>
</dbReference>
<proteinExistence type="inferred from homology"/>
<dbReference type="SUPFAM" id="SSF54495">
    <property type="entry name" value="UBC-like"/>
    <property type="match status" value="1"/>
</dbReference>
<feature type="region of interest" description="Disordered" evidence="12">
    <location>
        <begin position="170"/>
        <end position="201"/>
    </location>
</feature>
<dbReference type="CDD" id="cd23820">
    <property type="entry name" value="RWD_RNF14"/>
    <property type="match status" value="1"/>
</dbReference>
<protein>
    <recommendedName>
        <fullName evidence="3">RBR-type E3 ubiquitin transferase</fullName>
        <ecNumber evidence="3">2.3.2.31</ecNumber>
    </recommendedName>
</protein>
<dbReference type="PROSITE" id="PS50089">
    <property type="entry name" value="ZF_RING_2"/>
    <property type="match status" value="1"/>
</dbReference>
<accession>A0A8B7Z272</accession>
<feature type="compositionally biased region" description="Basic and acidic residues" evidence="12">
    <location>
        <begin position="177"/>
        <end position="201"/>
    </location>
</feature>
<dbReference type="Gene3D" id="2.20.25.20">
    <property type="match status" value="1"/>
</dbReference>
<evidence type="ECO:0000256" key="11">
    <source>
        <dbReference type="PROSITE-ProRule" id="PRU00175"/>
    </source>
</evidence>
<dbReference type="KEGG" id="aplc:110983814"/>
<dbReference type="CTD" id="9604"/>
<dbReference type="GeneID" id="110983814"/>
<evidence type="ECO:0000313" key="17">
    <source>
        <dbReference type="RefSeq" id="XP_022099072.1"/>
    </source>
</evidence>
<sequence length="502" mass="57514">MSSDDAEAQADEVTALASIYVRGEDICRRKRQQGGEFSAHLELPEEYFIKLDGPLIQQAKKHGLKLQEGSNGSSLLRINHLPPIVLNFQYPEDYPSKSAPSFTLSCKWLSVDKLSKLCSHLDRIWDENRGEVVIFQWTQFLIDESLQILGIQSPLLLDIRKMLRSNSVEARGACPPDRTDEQASRPSSEDQDKGTLLCDHESDPDHAPLDPRAVQDIGSPSVLLLTLIEHNRAERQRVFDASLYSCLVCFSEKLGSQCINFQGCNHVYCKDCVKGYFEVQIEEGNVKGLNCPDTDCDSPALPSQVRELVSKELFATYDRLLLQRTLEGMDDIVYCPRLSCQCPVMRDKETTIAVCSACAYPFCVKCRMAYHGVSPCRLRKEEILKLRKEYEEGSVELRAKLEQQFGRRVFREVLEEFESQRWKDENSKECPKCHTNIEKIDGCNKMSCSQCRTFFCWVCLKILSHSVPYQHYNDPKSRCFNQLFHFEGPVARVVRDDEWMFV</sequence>
<dbReference type="Pfam" id="PF01485">
    <property type="entry name" value="IBR"/>
    <property type="match status" value="1"/>
</dbReference>
<evidence type="ECO:0000256" key="2">
    <source>
        <dbReference type="ARBA" id="ARBA00004906"/>
    </source>
</evidence>
<feature type="domain" description="RWD" evidence="14">
    <location>
        <begin position="11"/>
        <end position="148"/>
    </location>
</feature>
<keyword evidence="8" id="KW-0833">Ubl conjugation pathway</keyword>